<evidence type="ECO:0000256" key="6">
    <source>
        <dbReference type="ARBA" id="ARBA00023186"/>
    </source>
</evidence>
<dbReference type="PROSITE" id="PS50059">
    <property type="entry name" value="FKBP_PPIASE"/>
    <property type="match status" value="1"/>
</dbReference>
<evidence type="ECO:0000259" key="11">
    <source>
        <dbReference type="PROSITE" id="PS50059"/>
    </source>
</evidence>
<keyword evidence="4" id="KW-0963">Cytoplasm</keyword>
<evidence type="ECO:0000313" key="13">
    <source>
        <dbReference type="Proteomes" id="UP000078070"/>
    </source>
</evidence>
<evidence type="ECO:0000256" key="8">
    <source>
        <dbReference type="ARBA" id="ARBA00037071"/>
    </source>
</evidence>
<evidence type="ECO:0000313" key="12">
    <source>
        <dbReference type="EMBL" id="ANG62898.1"/>
    </source>
</evidence>
<evidence type="ECO:0000256" key="3">
    <source>
        <dbReference type="ARBA" id="ARBA00006577"/>
    </source>
</evidence>
<evidence type="ECO:0000256" key="10">
    <source>
        <dbReference type="RuleBase" id="RU003915"/>
    </source>
</evidence>
<dbReference type="InterPro" id="IPR001179">
    <property type="entry name" value="PPIase_FKBP_dom"/>
</dbReference>
<dbReference type="EMBL" id="CP015839">
    <property type="protein sequence ID" value="ANG62898.1"/>
    <property type="molecule type" value="Genomic_DNA"/>
</dbReference>
<keyword evidence="13" id="KW-1185">Reference proteome</keyword>
<sequence>MQIAENTIVQIHYTLKNAAGDVVDTSAGQEPLAYLHGGGNIVEGLESALVGKAVGDKLDVTVEPERGYGERREDLVQDVERSNFVGVEDIEVGMQFLAQTPWGEQPVTVIAVADDSVQLDGNHPLAGETLNFSVEVVDVRQASEEELQHGHAHGEGGHHH</sequence>
<reference evidence="12 13" key="2">
    <citation type="journal article" date="2018" name="Int. J. Syst. Evol. Microbiol.">
        <title>Marinobacterium aestuarii sp. nov., a benzene-degrading marine bacterium isolated from estuary sediment.</title>
        <authorList>
            <person name="Bae S.S."/>
            <person name="Jung J."/>
            <person name="Chung D."/>
            <person name="Baek K."/>
        </authorList>
    </citation>
    <scope>NUCLEOTIDE SEQUENCE [LARGE SCALE GENOMIC DNA]</scope>
    <source>
        <strain evidence="12 13">ST58-10</strain>
    </source>
</reference>
<dbReference type="AlphaFoldDB" id="A0A1A9EZ31"/>
<dbReference type="EC" id="5.2.1.8" evidence="10"/>
<evidence type="ECO:0000256" key="7">
    <source>
        <dbReference type="ARBA" id="ARBA00023235"/>
    </source>
</evidence>
<keyword evidence="5 9" id="KW-0697">Rotamase</keyword>
<dbReference type="Gene3D" id="3.10.50.40">
    <property type="match status" value="1"/>
</dbReference>
<proteinExistence type="inferred from homology"/>
<comment type="catalytic activity">
    <reaction evidence="1 9 10">
        <text>[protein]-peptidylproline (omega=180) = [protein]-peptidylproline (omega=0)</text>
        <dbReference type="Rhea" id="RHEA:16237"/>
        <dbReference type="Rhea" id="RHEA-COMP:10747"/>
        <dbReference type="Rhea" id="RHEA-COMP:10748"/>
        <dbReference type="ChEBI" id="CHEBI:83833"/>
        <dbReference type="ChEBI" id="CHEBI:83834"/>
        <dbReference type="EC" id="5.2.1.8"/>
    </reaction>
</comment>
<evidence type="ECO:0000256" key="9">
    <source>
        <dbReference type="PROSITE-ProRule" id="PRU00277"/>
    </source>
</evidence>
<feature type="domain" description="PPIase FKBP-type" evidence="11">
    <location>
        <begin position="6"/>
        <end position="71"/>
    </location>
</feature>
<keyword evidence="7 9" id="KW-0413">Isomerase</keyword>
<comment type="similarity">
    <text evidence="3 10">Belongs to the FKBP-type PPIase family.</text>
</comment>
<name>A0A1A9EZ31_9GAMM</name>
<dbReference type="SUPFAM" id="SSF54534">
    <property type="entry name" value="FKBP-like"/>
    <property type="match status" value="1"/>
</dbReference>
<evidence type="ECO:0000256" key="2">
    <source>
        <dbReference type="ARBA" id="ARBA00004496"/>
    </source>
</evidence>
<keyword evidence="6" id="KW-0143">Chaperone</keyword>
<evidence type="ECO:0000256" key="4">
    <source>
        <dbReference type="ARBA" id="ARBA00022490"/>
    </source>
</evidence>
<dbReference type="STRING" id="1821621.A8C75_10645"/>
<evidence type="ECO:0000256" key="1">
    <source>
        <dbReference type="ARBA" id="ARBA00000971"/>
    </source>
</evidence>
<dbReference type="KEGG" id="mars:A8C75_10645"/>
<comment type="subcellular location">
    <subcellularLocation>
        <location evidence="2">Cytoplasm</location>
    </subcellularLocation>
</comment>
<dbReference type="GO" id="GO:0005737">
    <property type="term" value="C:cytoplasm"/>
    <property type="evidence" value="ECO:0007669"/>
    <property type="project" value="UniProtKB-SubCell"/>
</dbReference>
<dbReference type="GO" id="GO:0042026">
    <property type="term" value="P:protein refolding"/>
    <property type="evidence" value="ECO:0007669"/>
    <property type="project" value="UniProtKB-ARBA"/>
</dbReference>
<evidence type="ECO:0000256" key="5">
    <source>
        <dbReference type="ARBA" id="ARBA00023110"/>
    </source>
</evidence>
<reference evidence="13" key="1">
    <citation type="submission" date="2016-05" db="EMBL/GenBank/DDBJ databases">
        <authorList>
            <person name="Baek K."/>
            <person name="Yang S.-J."/>
        </authorList>
    </citation>
    <scope>NUCLEOTIDE SEQUENCE [LARGE SCALE GENOMIC DNA]</scope>
    <source>
        <strain evidence="13">ST58-10</strain>
    </source>
</reference>
<dbReference type="Proteomes" id="UP000078070">
    <property type="component" value="Chromosome"/>
</dbReference>
<dbReference type="PANTHER" id="PTHR47861">
    <property type="entry name" value="FKBP-TYPE PEPTIDYL-PROLYL CIS-TRANS ISOMERASE SLYD"/>
    <property type="match status" value="1"/>
</dbReference>
<organism evidence="12 13">
    <name type="scientific">Marinobacterium aestuarii</name>
    <dbReference type="NCBI Taxonomy" id="1821621"/>
    <lineage>
        <taxon>Bacteria</taxon>
        <taxon>Pseudomonadati</taxon>
        <taxon>Pseudomonadota</taxon>
        <taxon>Gammaproteobacteria</taxon>
        <taxon>Oceanospirillales</taxon>
        <taxon>Oceanospirillaceae</taxon>
        <taxon>Marinobacterium</taxon>
    </lineage>
</organism>
<dbReference type="GO" id="GO:0003755">
    <property type="term" value="F:peptidyl-prolyl cis-trans isomerase activity"/>
    <property type="evidence" value="ECO:0007669"/>
    <property type="project" value="UniProtKB-UniRule"/>
</dbReference>
<dbReference type="RefSeq" id="WP_067381828.1">
    <property type="nucleotide sequence ID" value="NZ_CP015839.1"/>
</dbReference>
<accession>A0A1A9EZ31</accession>
<dbReference type="OrthoDB" id="9808891at2"/>
<gene>
    <name evidence="12" type="ORF">A8C75_10645</name>
</gene>
<dbReference type="InterPro" id="IPR046357">
    <property type="entry name" value="PPIase_dom_sf"/>
</dbReference>
<dbReference type="PANTHER" id="PTHR47861:SF3">
    <property type="entry name" value="FKBP-TYPE PEPTIDYL-PROLYL CIS-TRANS ISOMERASE SLYD"/>
    <property type="match status" value="1"/>
</dbReference>
<dbReference type="Pfam" id="PF00254">
    <property type="entry name" value="FKBP_C"/>
    <property type="match status" value="1"/>
</dbReference>
<comment type="function">
    <text evidence="8">Also involved in hydrogenase metallocenter assembly, probably by participating in the nickel insertion step. This function in hydrogenase biosynthesis requires chaperone activity and the presence of the metal-binding domain, but not PPIase activity.</text>
</comment>
<protein>
    <recommendedName>
        <fullName evidence="10">Peptidyl-prolyl cis-trans isomerase</fullName>
        <ecNumber evidence="10">5.2.1.8</ecNumber>
    </recommendedName>
</protein>